<reference evidence="1" key="1">
    <citation type="submission" date="2014-09" db="EMBL/GenBank/DDBJ databases">
        <authorList>
            <person name="Magalhaes I.L.F."/>
            <person name="Oliveira U."/>
            <person name="Santos F.R."/>
            <person name="Vidigal T.H.D.A."/>
            <person name="Brescovit A.D."/>
            <person name="Santos A.J."/>
        </authorList>
    </citation>
    <scope>NUCLEOTIDE SEQUENCE</scope>
    <source>
        <tissue evidence="1">Shoot tissue taken approximately 20 cm above the soil surface</tissue>
    </source>
</reference>
<organism evidence="1">
    <name type="scientific">Arundo donax</name>
    <name type="common">Giant reed</name>
    <name type="synonym">Donax arundinaceus</name>
    <dbReference type="NCBI Taxonomy" id="35708"/>
    <lineage>
        <taxon>Eukaryota</taxon>
        <taxon>Viridiplantae</taxon>
        <taxon>Streptophyta</taxon>
        <taxon>Embryophyta</taxon>
        <taxon>Tracheophyta</taxon>
        <taxon>Spermatophyta</taxon>
        <taxon>Magnoliopsida</taxon>
        <taxon>Liliopsida</taxon>
        <taxon>Poales</taxon>
        <taxon>Poaceae</taxon>
        <taxon>PACMAD clade</taxon>
        <taxon>Arundinoideae</taxon>
        <taxon>Arundineae</taxon>
        <taxon>Arundo</taxon>
    </lineage>
</organism>
<accession>A0A0A9B445</accession>
<reference evidence="1" key="2">
    <citation type="journal article" date="2015" name="Data Brief">
        <title>Shoot transcriptome of the giant reed, Arundo donax.</title>
        <authorList>
            <person name="Barrero R.A."/>
            <person name="Guerrero F.D."/>
            <person name="Moolhuijzen P."/>
            <person name="Goolsby J.A."/>
            <person name="Tidwell J."/>
            <person name="Bellgard S.E."/>
            <person name="Bellgard M.I."/>
        </authorList>
    </citation>
    <scope>NUCLEOTIDE SEQUENCE</scope>
    <source>
        <tissue evidence="1">Shoot tissue taken approximately 20 cm above the soil surface</tissue>
    </source>
</reference>
<evidence type="ECO:0000313" key="1">
    <source>
        <dbReference type="EMBL" id="JAD58779.1"/>
    </source>
</evidence>
<sequence length="57" mass="6577">MICEATDIHGMDPRTKEIEQEVLNIISLQRISNELPETFTDTKGIMKSHIPSMKELY</sequence>
<protein>
    <submittedName>
        <fullName evidence="1">Uncharacterized protein</fullName>
    </submittedName>
</protein>
<dbReference type="EMBL" id="GBRH01239116">
    <property type="protein sequence ID" value="JAD58779.1"/>
    <property type="molecule type" value="Transcribed_RNA"/>
</dbReference>
<dbReference type="AlphaFoldDB" id="A0A0A9B445"/>
<proteinExistence type="predicted"/>
<name>A0A0A9B445_ARUDO</name>